<dbReference type="KEGG" id="rhi:NGR_b18530"/>
<keyword evidence="3" id="KW-0804">Transcription</keyword>
<evidence type="ECO:0000259" key="4">
    <source>
        <dbReference type="PROSITE" id="PS01124"/>
    </source>
</evidence>
<keyword evidence="5" id="KW-0614">Plasmid</keyword>
<dbReference type="SMART" id="SM00342">
    <property type="entry name" value="HTH_ARAC"/>
    <property type="match status" value="1"/>
</dbReference>
<evidence type="ECO:0000313" key="5">
    <source>
        <dbReference type="EMBL" id="ACP23301.1"/>
    </source>
</evidence>
<dbReference type="PANTHER" id="PTHR47893">
    <property type="entry name" value="REGULATORY PROTEIN PCHR"/>
    <property type="match status" value="1"/>
</dbReference>
<feature type="domain" description="HTH araC/xylS-type" evidence="4">
    <location>
        <begin position="2"/>
        <end position="102"/>
    </location>
</feature>
<dbReference type="OrthoDB" id="7285481at2"/>
<dbReference type="AlphaFoldDB" id="C3KLL5"/>
<dbReference type="Gene3D" id="1.10.10.60">
    <property type="entry name" value="Homeodomain-like"/>
    <property type="match status" value="1"/>
</dbReference>
<dbReference type="InterPro" id="IPR009057">
    <property type="entry name" value="Homeodomain-like_sf"/>
</dbReference>
<geneLocation type="plasmid" evidence="6">
    <name>sym pNGR234b</name>
</geneLocation>
<accession>C3KLL5</accession>
<dbReference type="GO" id="GO:0003700">
    <property type="term" value="F:DNA-binding transcription factor activity"/>
    <property type="evidence" value="ECO:0007669"/>
    <property type="project" value="InterPro"/>
</dbReference>
<reference evidence="6" key="1">
    <citation type="journal article" date="2004" name="J. Bacteriol.">
        <title>An evolutionary hot spot: the pNGR234b replicon of Rhizobium sp. strain NGR234.</title>
        <authorList>
            <person name="Streit W.R."/>
            <person name="Schmitz R.A."/>
            <person name="Perret X."/>
            <person name="Staehelin C."/>
            <person name="Deakin W.J."/>
            <person name="Raasch C."/>
            <person name="Liesegang H."/>
            <person name="Broughton W.J."/>
        </authorList>
    </citation>
    <scope>NUCLEOTIDE SEQUENCE [LARGE SCALE GENOMIC DNA]</scope>
    <source>
        <strain evidence="6">NBRC 101917 / NGR234</strain>
    </source>
</reference>
<protein>
    <submittedName>
        <fullName evidence="5">AraC family transcriptional regulatory protein</fullName>
    </submittedName>
</protein>
<gene>
    <name evidence="5" type="ordered locus">NGR_b18530</name>
</gene>
<dbReference type="InterPro" id="IPR018062">
    <property type="entry name" value="HTH_AraC-typ_CS"/>
</dbReference>
<sequence>MKWAIDFMHAHISEPITMADIAAAAKVSVRTLQQGFRQFRMTTPMAYLHELRLTAAHQDLMNTHEAQSVADIALKWGFTHLGRFAADYRKRFGLLPSQTMRSGKG</sequence>
<keyword evidence="1" id="KW-0805">Transcription regulation</keyword>
<dbReference type="PATRIC" id="fig|394.7.peg.2269"/>
<proteinExistence type="predicted"/>
<dbReference type="InterPro" id="IPR053142">
    <property type="entry name" value="PchR_regulatory_protein"/>
</dbReference>
<dbReference type="Pfam" id="PF12833">
    <property type="entry name" value="HTH_18"/>
    <property type="match status" value="1"/>
</dbReference>
<organism evidence="5 6">
    <name type="scientific">Sinorhizobium fredii (strain NBRC 101917 / NGR234)</name>
    <dbReference type="NCBI Taxonomy" id="394"/>
    <lineage>
        <taxon>Bacteria</taxon>
        <taxon>Pseudomonadati</taxon>
        <taxon>Pseudomonadota</taxon>
        <taxon>Alphaproteobacteria</taxon>
        <taxon>Hyphomicrobiales</taxon>
        <taxon>Rhizobiaceae</taxon>
        <taxon>Sinorhizobium/Ensifer group</taxon>
        <taxon>Sinorhizobium</taxon>
    </lineage>
</organism>
<dbReference type="PROSITE" id="PS01124">
    <property type="entry name" value="HTH_ARAC_FAMILY_2"/>
    <property type="match status" value="1"/>
</dbReference>
<keyword evidence="6" id="KW-1185">Reference proteome</keyword>
<reference evidence="5 6" key="2">
    <citation type="journal article" date="2009" name="Appl. Environ. Microbiol.">
        <title>Rhizobium sp. strain NGR234 possesses a remarkable number of secretion systems.</title>
        <authorList>
            <person name="Schmeisser C."/>
            <person name="Liesegang H."/>
            <person name="Krysciak D."/>
            <person name="Bakkou N."/>
            <person name="Le Quere A."/>
            <person name="Wollherr A."/>
            <person name="Heinemeyer I."/>
            <person name="Morgenstern B."/>
            <person name="Pommerening-Roeser A."/>
            <person name="Flores M."/>
            <person name="Palacios R."/>
            <person name="Brenner S."/>
            <person name="Gottschalk G."/>
            <person name="Schmitz R.A."/>
            <person name="Broughton W.J."/>
            <person name="Perret X."/>
            <person name="Strittmatter A.W."/>
            <person name="Streit W.R."/>
        </authorList>
    </citation>
    <scope>NUCLEOTIDE SEQUENCE [LARGE SCALE GENOMIC DNA]</scope>
    <source>
        <strain evidence="6">NBRC 101917 / NGR234</strain>
    </source>
</reference>
<evidence type="ECO:0000256" key="1">
    <source>
        <dbReference type="ARBA" id="ARBA00023015"/>
    </source>
</evidence>
<dbReference type="Proteomes" id="UP000001054">
    <property type="component" value="Plasmid pNGR234b"/>
</dbReference>
<dbReference type="EMBL" id="CP000874">
    <property type="protein sequence ID" value="ACP23301.1"/>
    <property type="molecule type" value="Genomic_DNA"/>
</dbReference>
<dbReference type="InterPro" id="IPR018060">
    <property type="entry name" value="HTH_AraC"/>
</dbReference>
<evidence type="ECO:0000313" key="6">
    <source>
        <dbReference type="Proteomes" id="UP000001054"/>
    </source>
</evidence>
<dbReference type="PANTHER" id="PTHR47893:SF1">
    <property type="entry name" value="REGULATORY PROTEIN PCHR"/>
    <property type="match status" value="1"/>
</dbReference>
<keyword evidence="2" id="KW-0238">DNA-binding</keyword>
<dbReference type="PROSITE" id="PS00041">
    <property type="entry name" value="HTH_ARAC_FAMILY_1"/>
    <property type="match status" value="1"/>
</dbReference>
<dbReference type="GO" id="GO:0043565">
    <property type="term" value="F:sequence-specific DNA binding"/>
    <property type="evidence" value="ECO:0007669"/>
    <property type="project" value="InterPro"/>
</dbReference>
<dbReference type="HOGENOM" id="CLU_000445_81_12_5"/>
<name>C3KLL5_SINFN</name>
<evidence type="ECO:0000256" key="2">
    <source>
        <dbReference type="ARBA" id="ARBA00023125"/>
    </source>
</evidence>
<evidence type="ECO:0000256" key="3">
    <source>
        <dbReference type="ARBA" id="ARBA00023163"/>
    </source>
</evidence>
<dbReference type="SUPFAM" id="SSF46689">
    <property type="entry name" value="Homeodomain-like"/>
    <property type="match status" value="2"/>
</dbReference>